<gene>
    <name evidence="2" type="ORF">SAMN05444412_102202</name>
</gene>
<name>A0A1H3LTA2_9BACT</name>
<reference evidence="2 3" key="1">
    <citation type="submission" date="2016-10" db="EMBL/GenBank/DDBJ databases">
        <authorList>
            <person name="Varghese N."/>
            <person name="Submissions S."/>
        </authorList>
    </citation>
    <scope>NUCLEOTIDE SEQUENCE [LARGE SCALE GENOMIC DNA]</scope>
    <source>
        <strain evidence="2 3">DSM 17997</strain>
    </source>
</reference>
<feature type="transmembrane region" description="Helical" evidence="1">
    <location>
        <begin position="155"/>
        <end position="182"/>
    </location>
</feature>
<feature type="transmembrane region" description="Helical" evidence="1">
    <location>
        <begin position="319"/>
        <end position="338"/>
    </location>
</feature>
<keyword evidence="3" id="KW-1185">Reference proteome</keyword>
<dbReference type="RefSeq" id="WP_019596604.1">
    <property type="nucleotide sequence ID" value="NZ_FNQC01000002.1"/>
</dbReference>
<keyword evidence="1" id="KW-0812">Transmembrane</keyword>
<evidence type="ECO:0008006" key="4">
    <source>
        <dbReference type="Google" id="ProtNLM"/>
    </source>
</evidence>
<proteinExistence type="predicted"/>
<feature type="transmembrane region" description="Helical" evidence="1">
    <location>
        <begin position="203"/>
        <end position="226"/>
    </location>
</feature>
<dbReference type="Proteomes" id="UP000199663">
    <property type="component" value="Unassembled WGS sequence"/>
</dbReference>
<feature type="transmembrane region" description="Helical" evidence="1">
    <location>
        <begin position="350"/>
        <end position="370"/>
    </location>
</feature>
<protein>
    <recommendedName>
        <fullName evidence="4">DUF4271 domain-containing protein</fullName>
    </recommendedName>
</protein>
<evidence type="ECO:0000256" key="1">
    <source>
        <dbReference type="SAM" id="Phobius"/>
    </source>
</evidence>
<feature type="transmembrane region" description="Helical" evidence="1">
    <location>
        <begin position="246"/>
        <end position="274"/>
    </location>
</feature>
<dbReference type="InterPro" id="IPR025367">
    <property type="entry name" value="DUF4271"/>
</dbReference>
<feature type="transmembrane region" description="Helical" evidence="1">
    <location>
        <begin position="286"/>
        <end position="307"/>
    </location>
</feature>
<evidence type="ECO:0000313" key="3">
    <source>
        <dbReference type="Proteomes" id="UP000199663"/>
    </source>
</evidence>
<keyword evidence="1" id="KW-0472">Membrane</keyword>
<keyword evidence="1" id="KW-1133">Transmembrane helix</keyword>
<organism evidence="2 3">
    <name type="scientific">Rhodonellum ikkaensis</name>
    <dbReference type="NCBI Taxonomy" id="336829"/>
    <lineage>
        <taxon>Bacteria</taxon>
        <taxon>Pseudomonadati</taxon>
        <taxon>Bacteroidota</taxon>
        <taxon>Cytophagia</taxon>
        <taxon>Cytophagales</taxon>
        <taxon>Cytophagaceae</taxon>
        <taxon>Rhodonellum</taxon>
    </lineage>
</organism>
<comment type="caution">
    <text evidence="2">The sequence shown here is derived from an EMBL/GenBank/DDBJ whole genome shotgun (WGS) entry which is preliminary data.</text>
</comment>
<accession>A0A1H3LTA2</accession>
<dbReference type="EMBL" id="FNQC01000002">
    <property type="protein sequence ID" value="SDY67777.1"/>
    <property type="molecule type" value="Genomic_DNA"/>
</dbReference>
<evidence type="ECO:0000313" key="2">
    <source>
        <dbReference type="EMBL" id="SDY67777.1"/>
    </source>
</evidence>
<sequence length="373" mass="43359">MIYNKRLFFLFTLIFCLHFGTEGQVIENYESKLKTVDQVDGFQLSEMIQVNLDVKNFPLSVFKISIPATSTVFLDQKLWFYAVRDTAFRVPSSFLRENFKMANAGNLELTVFKKEIVKEEVSVIKGYFGVETSETEVRLVDNLPQKRAKTEFYDFYFLALIIVLFLVAIYKMIYPLVLASIITPVSVFSAEDFSESNSIQKFFSVDVIFYILIVNMLLTLLVMAVIQGSGISKWYTFVDGDLNQLFLNWLLVTLILFGVTILKFLFLRFLAFIFDLGKFEFSHFFYLLRIISILVFLMVVVIAMFALNNPVKIPFAIKYGLTSFFWVYVFGIFMLFIIMMKRVSFKKYHLFAYICTAELVPFLIIAKLILGLY</sequence>
<dbReference type="Pfam" id="PF14093">
    <property type="entry name" value="DUF4271"/>
    <property type="match status" value="1"/>
</dbReference>